<protein>
    <recommendedName>
        <fullName evidence="4">Transporter</fullName>
    </recommendedName>
</protein>
<evidence type="ECO:0000313" key="2">
    <source>
        <dbReference type="EMBL" id="WML92293.1"/>
    </source>
</evidence>
<dbReference type="Proteomes" id="UP001236657">
    <property type="component" value="Chromosome"/>
</dbReference>
<feature type="chain" id="PRO_5047038357" description="Transporter" evidence="1">
    <location>
        <begin position="23"/>
        <end position="255"/>
    </location>
</feature>
<proteinExistence type="predicted"/>
<gene>
    <name evidence="2" type="ORF">RCF98_08110</name>
</gene>
<feature type="signal peptide" evidence="1">
    <location>
        <begin position="1"/>
        <end position="22"/>
    </location>
</feature>
<sequence>MNQRRTVLVSLISALLCPAVFADDDALMEIPQPLNDFFQTESVFMQEAGEWQVSVGTDFTNDDAHKTTELSTGLEYGITNSVQIALEHMPYLHIKPKDDAEENISGQGNTSVGLKKGWMHIGDSLTSVALGYEHTFANDDAEVMADDDAEEFSDSDEMSVTVARELDKAGNTQASLQIGNERSAGQNEGFANLAVFHTIGNKVVTGEYNWSEEEQQLTQGIFWKPAKGLEVGTAIGFGMGNTDGQRLLTRVNYEF</sequence>
<dbReference type="RefSeq" id="WP_028489845.1">
    <property type="nucleotide sequence ID" value="NZ_CP133218.1"/>
</dbReference>
<evidence type="ECO:0000256" key="1">
    <source>
        <dbReference type="SAM" id="SignalP"/>
    </source>
</evidence>
<name>A0ABY9MUV2_9GAMM</name>
<evidence type="ECO:0000313" key="3">
    <source>
        <dbReference type="Proteomes" id="UP001236657"/>
    </source>
</evidence>
<keyword evidence="3" id="KW-1185">Reference proteome</keyword>
<reference evidence="2 3" key="1">
    <citation type="submission" date="2023-08" db="EMBL/GenBank/DDBJ databases">
        <title>New molecular markers tilS and rpoB for phylogenetic and monitoring studies of the genus Thiothrix biodiversity.</title>
        <authorList>
            <person name="Ravin N.V."/>
            <person name="Smolyakov D."/>
            <person name="Markov N.D."/>
            <person name="Beletsky A.V."/>
            <person name="Mardanov A.V."/>
            <person name="Rudenko T.S."/>
            <person name="Grabovich M.Y."/>
        </authorList>
    </citation>
    <scope>NUCLEOTIDE SEQUENCE [LARGE SCALE GENOMIC DNA]</scope>
    <source>
        <strain evidence="2 3">MK1</strain>
    </source>
</reference>
<accession>A0ABY9MUV2</accession>
<evidence type="ECO:0008006" key="4">
    <source>
        <dbReference type="Google" id="ProtNLM"/>
    </source>
</evidence>
<organism evidence="2 3">
    <name type="scientific">Thiothrix lacustris</name>
    <dbReference type="NCBI Taxonomy" id="525917"/>
    <lineage>
        <taxon>Bacteria</taxon>
        <taxon>Pseudomonadati</taxon>
        <taxon>Pseudomonadota</taxon>
        <taxon>Gammaproteobacteria</taxon>
        <taxon>Thiotrichales</taxon>
        <taxon>Thiotrichaceae</taxon>
        <taxon>Thiothrix</taxon>
    </lineage>
</organism>
<dbReference type="EMBL" id="CP133218">
    <property type="protein sequence ID" value="WML92293.1"/>
    <property type="molecule type" value="Genomic_DNA"/>
</dbReference>
<keyword evidence="1" id="KW-0732">Signal</keyword>